<evidence type="ECO:0000313" key="4">
    <source>
        <dbReference type="RefSeq" id="XP_034240753.1"/>
    </source>
</evidence>
<evidence type="ECO:0000256" key="1">
    <source>
        <dbReference type="SAM" id="MobiDB-lite"/>
    </source>
</evidence>
<dbReference type="SUPFAM" id="SSF52540">
    <property type="entry name" value="P-loop containing nucleoside triphosphate hydrolases"/>
    <property type="match status" value="1"/>
</dbReference>
<name>A0A6P8YLG9_THRPL</name>
<keyword evidence="3" id="KW-1185">Reference proteome</keyword>
<organism evidence="4">
    <name type="scientific">Thrips palmi</name>
    <name type="common">Melon thrips</name>
    <dbReference type="NCBI Taxonomy" id="161013"/>
    <lineage>
        <taxon>Eukaryota</taxon>
        <taxon>Metazoa</taxon>
        <taxon>Ecdysozoa</taxon>
        <taxon>Arthropoda</taxon>
        <taxon>Hexapoda</taxon>
        <taxon>Insecta</taxon>
        <taxon>Pterygota</taxon>
        <taxon>Neoptera</taxon>
        <taxon>Paraneoptera</taxon>
        <taxon>Thysanoptera</taxon>
        <taxon>Terebrantia</taxon>
        <taxon>Thripoidea</taxon>
        <taxon>Thripidae</taxon>
        <taxon>Thrips</taxon>
    </lineage>
</organism>
<dbReference type="OrthoDB" id="2386367at2759"/>
<dbReference type="InParanoid" id="A0A6P8YLG9"/>
<feature type="region of interest" description="Disordered" evidence="1">
    <location>
        <begin position="607"/>
        <end position="645"/>
    </location>
</feature>
<reference evidence="4" key="1">
    <citation type="submission" date="2025-08" db="UniProtKB">
        <authorList>
            <consortium name="RefSeq"/>
        </authorList>
    </citation>
    <scope>IDENTIFICATION</scope>
    <source>
        <tissue evidence="4">Total insect</tissue>
    </source>
</reference>
<proteinExistence type="predicted"/>
<gene>
    <name evidence="4" type="primary">LOC117644992</name>
</gene>
<dbReference type="Gene3D" id="3.40.50.300">
    <property type="entry name" value="P-loop containing nucleotide triphosphate hydrolases"/>
    <property type="match status" value="1"/>
</dbReference>
<feature type="chain" id="PRO_5027909412" evidence="2">
    <location>
        <begin position="22"/>
        <end position="689"/>
    </location>
</feature>
<dbReference type="Proteomes" id="UP000515158">
    <property type="component" value="Unplaced"/>
</dbReference>
<feature type="signal peptide" evidence="2">
    <location>
        <begin position="1"/>
        <end position="21"/>
    </location>
</feature>
<protein>
    <submittedName>
        <fullName evidence="4">Uncharacterized protein LOC117644992</fullName>
    </submittedName>
</protein>
<dbReference type="KEGG" id="tpal:117644992"/>
<dbReference type="GeneID" id="117644992"/>
<sequence>MALREVLLVALATLLLRHARSQTSNGEQVVSRDGEDCLSQYAAPATVLAVPEEVVLVLGNSGSGKSALAKHLSRHDGDMKAVRENGEFFIEGDGIGGSIASVTSVPELFHDNETATNYFDCPGFEDTRGPCSEVTTTYYMKDIARHARRVKVLLLAPHFAVRKGQDRSDFLTMLRHAARVLKDPAKLQQSLALVVTKVEAPVVKRNNYDGYGRVSSDLVKAPDSDVRSGVEAFLSREVRPFLAAMAEDSSVQQEERTELRNAVKIVDILLLGGVETRRHGRVSRIGLFHAPDEVGALGDIEIMRNGRAELLELVQGLGYADVQQGDFGFSVSARTKVFALRRVQQLNEDVVAALGVLGQAAKNQSASAYDPSDIRASQERYAELEKKAADVARHLKNSTDVKEFCLRVAVPEDSSVQLADKCAILDVLQVVSEQPVVDHAVLATTWAAPMDSVTEYLKEKKEWHSFLLSLYQRFNSYPVQLQRRSSSTPFPSSSFVELPEFAAEAEALAAFAATGQNLSDVAAVVSTASRGPKTRCVGDLPSGGHAVVEGETVLLSEAVAAARNSCAGPLQLLEVYALNTVFVDDTVRLPSVPLVVAAPRWETLGSPTINLDGEDGEPLGSAPAANCSGERGHDGRPGNPGGPGGVLLAVGMDFAGNKVRVSAKGGAGGVGEEGGAGSGGGGDGGAGGL</sequence>
<feature type="non-terminal residue" evidence="4">
    <location>
        <position position="689"/>
    </location>
</feature>
<evidence type="ECO:0000313" key="3">
    <source>
        <dbReference type="Proteomes" id="UP000515158"/>
    </source>
</evidence>
<dbReference type="InterPro" id="IPR027417">
    <property type="entry name" value="P-loop_NTPase"/>
</dbReference>
<dbReference type="AlphaFoldDB" id="A0A6P8YLG9"/>
<dbReference type="RefSeq" id="XP_034240753.1">
    <property type="nucleotide sequence ID" value="XM_034384862.1"/>
</dbReference>
<feature type="region of interest" description="Disordered" evidence="1">
    <location>
        <begin position="665"/>
        <end position="689"/>
    </location>
</feature>
<keyword evidence="2" id="KW-0732">Signal</keyword>
<evidence type="ECO:0000256" key="2">
    <source>
        <dbReference type="SAM" id="SignalP"/>
    </source>
</evidence>
<accession>A0A6P8YLG9</accession>